<gene>
    <name evidence="2" type="ORF">TRICI_004285</name>
</gene>
<evidence type="ECO:0000313" key="3">
    <source>
        <dbReference type="Proteomes" id="UP000761534"/>
    </source>
</evidence>
<dbReference type="EMBL" id="SWFS01000328">
    <property type="protein sequence ID" value="KAA8910003.1"/>
    <property type="molecule type" value="Genomic_DNA"/>
</dbReference>
<feature type="region of interest" description="Disordered" evidence="1">
    <location>
        <begin position="15"/>
        <end position="43"/>
    </location>
</feature>
<dbReference type="Proteomes" id="UP000761534">
    <property type="component" value="Unassembled WGS sequence"/>
</dbReference>
<dbReference type="VEuPathDB" id="FungiDB:TRICI_004285"/>
<organism evidence="2 3">
    <name type="scientific">Trichomonascus ciferrii</name>
    <dbReference type="NCBI Taxonomy" id="44093"/>
    <lineage>
        <taxon>Eukaryota</taxon>
        <taxon>Fungi</taxon>
        <taxon>Dikarya</taxon>
        <taxon>Ascomycota</taxon>
        <taxon>Saccharomycotina</taxon>
        <taxon>Dipodascomycetes</taxon>
        <taxon>Dipodascales</taxon>
        <taxon>Trichomonascaceae</taxon>
        <taxon>Trichomonascus</taxon>
        <taxon>Trichomonascus ciferrii complex</taxon>
    </lineage>
</organism>
<dbReference type="OrthoDB" id="2967263at2759"/>
<comment type="caution">
    <text evidence="2">The sequence shown here is derived from an EMBL/GenBank/DDBJ whole genome shotgun (WGS) entry which is preliminary data.</text>
</comment>
<name>A0A642V124_9ASCO</name>
<dbReference type="AlphaFoldDB" id="A0A642V124"/>
<dbReference type="SUPFAM" id="SSF55144">
    <property type="entry name" value="LigT-like"/>
    <property type="match status" value="1"/>
</dbReference>
<reference evidence="2" key="1">
    <citation type="journal article" date="2019" name="G3 (Bethesda)">
        <title>Genome Assemblies of Two Rare Opportunistic Yeast Pathogens: Diutina rugosa (syn. Candida rugosa) and Trichomonascus ciferrii (syn. Candida ciferrii).</title>
        <authorList>
            <person name="Mixao V."/>
            <person name="Saus E."/>
            <person name="Hansen A.P."/>
            <person name="Lass-Florl C."/>
            <person name="Gabaldon T."/>
        </authorList>
    </citation>
    <scope>NUCLEOTIDE SEQUENCE</scope>
    <source>
        <strain evidence="2">CBS 4856</strain>
    </source>
</reference>
<dbReference type="InterPro" id="IPR009097">
    <property type="entry name" value="Cyclic_Pdiesterase"/>
</dbReference>
<evidence type="ECO:0000256" key="1">
    <source>
        <dbReference type="SAM" id="MobiDB-lite"/>
    </source>
</evidence>
<evidence type="ECO:0000313" key="2">
    <source>
        <dbReference type="EMBL" id="KAA8910003.1"/>
    </source>
</evidence>
<sequence length="254" mass="28337">MNPYTELKKEYASSESEDIFRQKRNSESLKALKENPELHPDPILKDVLENGPQADTRHNLGIVSRPPKSICQFIERLQSIILSSISSPDALFPIPESWLHLTALEICHTKPADEVERLAKLVTPALSKAIEIADSGLTLYKPMVSFDQRAIALSFISKPPTSQTSYREALFNVVQDNTPPEVSPSSRYSAPSAHITMIRFIDNLAPTQVQALTSTIESINKEIAESPIEWVFKPGTSHCHYGRTWYGNGTVIIP</sequence>
<accession>A0A642V124</accession>
<keyword evidence="3" id="KW-1185">Reference proteome</keyword>
<protein>
    <submittedName>
        <fullName evidence="2">Uncharacterized protein</fullName>
    </submittedName>
</protein>
<proteinExistence type="predicted"/>